<evidence type="ECO:0000313" key="4">
    <source>
        <dbReference type="Proteomes" id="UP001138708"/>
    </source>
</evidence>
<reference evidence="1" key="3">
    <citation type="journal article" date="2021" name="Syst. Appl. Microbiol.">
        <title>Roseomonas hellenica sp. nov., isolated from roots of wild-growing Alkanna tinctoria.</title>
        <authorList>
            <person name="Rat A."/>
            <person name="Naranjo H.D."/>
            <person name="Lebbe L."/>
            <person name="Cnockaert M."/>
            <person name="Krigas N."/>
            <person name="Grigoriadou K."/>
            <person name="Maloupa E."/>
            <person name="Willems A."/>
        </authorList>
    </citation>
    <scope>NUCLEOTIDE SEQUENCE</scope>
    <source>
        <strain evidence="1">LMG 31161</strain>
    </source>
</reference>
<protein>
    <submittedName>
        <fullName evidence="1">YbjN domain-containing protein</fullName>
    </submittedName>
</protein>
<dbReference type="Proteomes" id="UP000746741">
    <property type="component" value="Unassembled WGS sequence"/>
</dbReference>
<proteinExistence type="predicted"/>
<comment type="caution">
    <text evidence="1">The sequence shown here is derived from an EMBL/GenBank/DDBJ whole genome shotgun (WGS) entry which is preliminary data.</text>
</comment>
<organism evidence="1 4">
    <name type="scientific">Neoroseomonas oryzicola</name>
    <dbReference type="NCBI Taxonomy" id="535904"/>
    <lineage>
        <taxon>Bacteria</taxon>
        <taxon>Pseudomonadati</taxon>
        <taxon>Pseudomonadota</taxon>
        <taxon>Alphaproteobacteria</taxon>
        <taxon>Acetobacterales</taxon>
        <taxon>Acetobacteraceae</taxon>
        <taxon>Neoroseomonas</taxon>
    </lineage>
</organism>
<dbReference type="Proteomes" id="UP001138708">
    <property type="component" value="Unassembled WGS sequence"/>
</dbReference>
<name>A0A9X9WJH5_9PROT</name>
<dbReference type="EMBL" id="JAAVUP010000004">
    <property type="protein sequence ID" value="NKE18253.1"/>
    <property type="molecule type" value="Genomic_DNA"/>
</dbReference>
<dbReference type="Pfam" id="PF10722">
    <property type="entry name" value="YbjN"/>
    <property type="match status" value="1"/>
</dbReference>
<dbReference type="InterPro" id="IPR019660">
    <property type="entry name" value="Put_sensory_transdc_reg_YbjN"/>
</dbReference>
<accession>A0A9X9WJH5</accession>
<sequence length="161" mass="18218">MKSIKENVQTWIDDQGFRGVHVVEHEPTETMFAWTYSSRVATYEAFVDADEQDGVLAITIYLPLMVPAAHEAAVNMMIMRRNYHQRFGAVEYGGRDGRLRYRTTTLLGSDRNTTETVDFLFSWANRMADEAMMQLGALLFRDAPSIEAPRLEALGAPATVH</sequence>
<reference evidence="1" key="1">
    <citation type="submission" date="2020-01" db="EMBL/GenBank/DDBJ databases">
        <authorList>
            <person name="Rat A."/>
        </authorList>
    </citation>
    <scope>NUCLEOTIDE SEQUENCE</scope>
    <source>
        <strain evidence="1">LMG 31161</strain>
    </source>
</reference>
<evidence type="ECO:0000313" key="1">
    <source>
        <dbReference type="EMBL" id="MBR0660485.1"/>
    </source>
</evidence>
<dbReference type="EMBL" id="JAAEDK010000031">
    <property type="protein sequence ID" value="MBR0660485.1"/>
    <property type="molecule type" value="Genomic_DNA"/>
</dbReference>
<keyword evidence="3" id="KW-1185">Reference proteome</keyword>
<evidence type="ECO:0000313" key="2">
    <source>
        <dbReference type="EMBL" id="NKE18253.1"/>
    </source>
</evidence>
<dbReference type="AlphaFoldDB" id="A0A9X9WJH5"/>
<reference evidence="2 3" key="2">
    <citation type="submission" date="2020-02" db="EMBL/GenBank/DDBJ databases">
        <authorList>
            <person name="Sun Q."/>
            <person name="Inoue M."/>
        </authorList>
    </citation>
    <scope>NUCLEOTIDE SEQUENCE [LARGE SCALE GENOMIC DNA]</scope>
    <source>
        <strain evidence="2 3">KCTC 22478</strain>
    </source>
</reference>
<gene>
    <name evidence="2" type="ORF">GWK15_14970</name>
    <name evidence="1" type="ORF">GXW75_14590</name>
</gene>
<evidence type="ECO:0000313" key="3">
    <source>
        <dbReference type="Proteomes" id="UP000746741"/>
    </source>
</evidence>
<dbReference type="RefSeq" id="WP_168042164.1">
    <property type="nucleotide sequence ID" value="NZ_JAAEDK010000031.1"/>
</dbReference>